<dbReference type="Proteomes" id="UP000635477">
    <property type="component" value="Unassembled WGS sequence"/>
</dbReference>
<reference evidence="2" key="2">
    <citation type="submission" date="2020-05" db="EMBL/GenBank/DDBJ databases">
        <authorList>
            <person name="Kim H.-S."/>
            <person name="Proctor R.H."/>
            <person name="Brown D.W."/>
        </authorList>
    </citation>
    <scope>NUCLEOTIDE SEQUENCE</scope>
    <source>
        <strain evidence="2">NRRL 22465</strain>
    </source>
</reference>
<evidence type="ECO:0008006" key="4">
    <source>
        <dbReference type="Google" id="ProtNLM"/>
    </source>
</evidence>
<sequence>MRAQLARHARRLLVQHARSPSCAVYSAPLRRRCLPRPIHHSESRRTFFDNLFQKAPREVRQPEFEPGWMNIMVWRSRMLDNLRPPPTPELVQAWKAFFEGKLSSRMPLNGSQAMQCHRLLDYLLKQDNEPTQSKLEAQHFNIAFTALETLRPRERTQNHLDLVKRLYTALSSGELPPPESDSPMWVRFVSTLSIYGGSKEALEILHDHWEDVIKYGVGKQKSKKPLLSVAEGFAREGREQDLVELANYAEKNGIPYKADLQAVLVTFFAERSQVAETKYWFEKPTATGRRSARVYPLIASFAARNGLKDWAVPFFLELGDMKLSKGHWDSLLQAILIIGKGLKHVEAMMSHMADSSGDIEANTVTINGLLRAAVDMKDPLLAEDILSLAEKRGIQLDGETQLTLMKMRLQASYLPGVHAAYKRVAHLEPWQRKPDLWWEFSQLLNQYLCALCSQKIPDFKLIGEVIELAEENQVHLEPETVASLCIRFLENEQQFDVMDVLSVHAFQFSAAEREVIQDAFVKFCLDHETSTSRAWSGYQLLRQFFQDLSFEHRVKLMEVFFERKRPDMAAHIFGHMRQHRNSDYHPKRETYIACFEGFARYPDAESLEIVYNMLKMDTIVEPNTKLYTSLILAHTACDKPLQAMDLWHEITTSREGPSYASLEAIFWALEHTPRGSRTADNIWKRIQKMDVDIPPQVYNAYVGAIAGSAEEEKLKDTIMRMAAVTESGPNAMTLGVAFNALPGQKLQANFKGWAKMRYPDAWAELEKKGTRMNSDSLCQFKLNRIFKA</sequence>
<keyword evidence="3" id="KW-1185">Reference proteome</keyword>
<dbReference type="OrthoDB" id="185373at2759"/>
<dbReference type="EMBL" id="JABEYC010000159">
    <property type="protein sequence ID" value="KAF4981612.1"/>
    <property type="molecule type" value="Genomic_DNA"/>
</dbReference>
<keyword evidence="1" id="KW-0677">Repeat</keyword>
<proteinExistence type="predicted"/>
<name>A0A8H4UR26_9HYPO</name>
<accession>A0A8H4UR26</accession>
<dbReference type="Gene3D" id="1.25.40.10">
    <property type="entry name" value="Tetratricopeptide repeat domain"/>
    <property type="match status" value="2"/>
</dbReference>
<evidence type="ECO:0000313" key="3">
    <source>
        <dbReference type="Proteomes" id="UP000635477"/>
    </source>
</evidence>
<gene>
    <name evidence="2" type="ORF">FZEAL_2624</name>
</gene>
<dbReference type="PANTHER" id="PTHR47942">
    <property type="entry name" value="TETRATRICOPEPTIDE REPEAT (TPR)-LIKE SUPERFAMILY PROTEIN-RELATED"/>
    <property type="match status" value="1"/>
</dbReference>
<organism evidence="2 3">
    <name type="scientific">Fusarium zealandicum</name>
    <dbReference type="NCBI Taxonomy" id="1053134"/>
    <lineage>
        <taxon>Eukaryota</taxon>
        <taxon>Fungi</taxon>
        <taxon>Dikarya</taxon>
        <taxon>Ascomycota</taxon>
        <taxon>Pezizomycotina</taxon>
        <taxon>Sordariomycetes</taxon>
        <taxon>Hypocreomycetidae</taxon>
        <taxon>Hypocreales</taxon>
        <taxon>Nectriaceae</taxon>
        <taxon>Fusarium</taxon>
        <taxon>Fusarium staphyleae species complex</taxon>
    </lineage>
</organism>
<comment type="caution">
    <text evidence="2">The sequence shown here is derived from an EMBL/GenBank/DDBJ whole genome shotgun (WGS) entry which is preliminary data.</text>
</comment>
<dbReference type="InterPro" id="IPR051222">
    <property type="entry name" value="PPR/CCM1_RNA-binding"/>
</dbReference>
<reference evidence="2" key="1">
    <citation type="journal article" date="2020" name="BMC Genomics">
        <title>Correction to: Identification and distribution of gene clusters required for synthesis of sphingolipid metabolism inhibitors in diverse species of the filamentous fungus Fusarium.</title>
        <authorList>
            <person name="Kim H.S."/>
            <person name="Lohmar J.M."/>
            <person name="Busman M."/>
            <person name="Brown D.W."/>
            <person name="Naumann T.A."/>
            <person name="Divon H.H."/>
            <person name="Lysoe E."/>
            <person name="Uhlig S."/>
            <person name="Proctor R.H."/>
        </authorList>
    </citation>
    <scope>NUCLEOTIDE SEQUENCE</scope>
    <source>
        <strain evidence="2">NRRL 22465</strain>
    </source>
</reference>
<dbReference type="AlphaFoldDB" id="A0A8H4UR26"/>
<dbReference type="PANTHER" id="PTHR47942:SF78">
    <property type="entry name" value="PENTATRICOPEPTIDE REPEAT PROTEIN (AFU_ORTHOLOGUE AFUA_4G07240)"/>
    <property type="match status" value="1"/>
</dbReference>
<evidence type="ECO:0000313" key="2">
    <source>
        <dbReference type="EMBL" id="KAF4981612.1"/>
    </source>
</evidence>
<dbReference type="InterPro" id="IPR011990">
    <property type="entry name" value="TPR-like_helical_dom_sf"/>
</dbReference>
<evidence type="ECO:0000256" key="1">
    <source>
        <dbReference type="ARBA" id="ARBA00022737"/>
    </source>
</evidence>
<protein>
    <recommendedName>
        <fullName evidence="4">Complex I intermediate-associated protein 84</fullName>
    </recommendedName>
</protein>